<gene>
    <name evidence="7" type="ORF">IWQ60_009853</name>
</gene>
<dbReference type="GO" id="GO:0000724">
    <property type="term" value="P:double-strand break repair via homologous recombination"/>
    <property type="evidence" value="ECO:0007669"/>
    <property type="project" value="InterPro"/>
</dbReference>
<dbReference type="Pfam" id="PF01363">
    <property type="entry name" value="FYVE"/>
    <property type="match status" value="1"/>
</dbReference>
<dbReference type="GO" id="GO:0032266">
    <property type="term" value="F:phosphatidylinositol-3-phosphate binding"/>
    <property type="evidence" value="ECO:0007669"/>
    <property type="project" value="InterPro"/>
</dbReference>
<feature type="region of interest" description="Disordered" evidence="5">
    <location>
        <begin position="1255"/>
        <end position="1294"/>
    </location>
</feature>
<keyword evidence="1" id="KW-0479">Metal-binding</keyword>
<feature type="compositionally biased region" description="Low complexity" evidence="5">
    <location>
        <begin position="1074"/>
        <end position="1088"/>
    </location>
</feature>
<evidence type="ECO:0000313" key="7">
    <source>
        <dbReference type="EMBL" id="KAJ1912031.1"/>
    </source>
</evidence>
<feature type="compositionally biased region" description="Low complexity" evidence="5">
    <location>
        <begin position="1029"/>
        <end position="1040"/>
    </location>
</feature>
<dbReference type="PROSITE" id="PS50178">
    <property type="entry name" value="ZF_FYVE"/>
    <property type="match status" value="1"/>
</dbReference>
<feature type="region of interest" description="Disordered" evidence="5">
    <location>
        <begin position="339"/>
        <end position="387"/>
    </location>
</feature>
<dbReference type="GO" id="GO:0000281">
    <property type="term" value="P:mitotic cytokinesis"/>
    <property type="evidence" value="ECO:0007669"/>
    <property type="project" value="InterPro"/>
</dbReference>
<keyword evidence="8" id="KW-1185">Reference proteome</keyword>
<name>A0A9W7ZLK7_9FUNG</name>
<dbReference type="PANTHER" id="PTHR46591:SF1">
    <property type="entry name" value="ZINC FINGER FYVE DOMAIN-CONTAINING PROTEIN 26"/>
    <property type="match status" value="1"/>
</dbReference>
<dbReference type="InterPro" id="IPR013083">
    <property type="entry name" value="Znf_RING/FYVE/PHD"/>
</dbReference>
<feature type="region of interest" description="Disordered" evidence="5">
    <location>
        <begin position="942"/>
        <end position="1004"/>
    </location>
</feature>
<dbReference type="Proteomes" id="UP001150569">
    <property type="component" value="Unassembled WGS sequence"/>
</dbReference>
<comment type="caution">
    <text evidence="7">The sequence shown here is derived from an EMBL/GenBank/DDBJ whole genome shotgun (WGS) entry which is preliminary data.</text>
</comment>
<organism evidence="7 8">
    <name type="scientific">Tieghemiomyces parasiticus</name>
    <dbReference type="NCBI Taxonomy" id="78921"/>
    <lineage>
        <taxon>Eukaryota</taxon>
        <taxon>Fungi</taxon>
        <taxon>Fungi incertae sedis</taxon>
        <taxon>Zoopagomycota</taxon>
        <taxon>Kickxellomycotina</taxon>
        <taxon>Dimargaritomycetes</taxon>
        <taxon>Dimargaritales</taxon>
        <taxon>Dimargaritaceae</taxon>
        <taxon>Tieghemiomyces</taxon>
    </lineage>
</organism>
<dbReference type="InterPro" id="IPR000306">
    <property type="entry name" value="Znf_FYVE"/>
</dbReference>
<reference evidence="7" key="1">
    <citation type="submission" date="2022-07" db="EMBL/GenBank/DDBJ databases">
        <title>Phylogenomic reconstructions and comparative analyses of Kickxellomycotina fungi.</title>
        <authorList>
            <person name="Reynolds N.K."/>
            <person name="Stajich J.E."/>
            <person name="Barry K."/>
            <person name="Grigoriev I.V."/>
            <person name="Crous P."/>
            <person name="Smith M.E."/>
        </authorList>
    </citation>
    <scope>NUCLEOTIDE SEQUENCE</scope>
    <source>
        <strain evidence="7">RSA 861</strain>
    </source>
</reference>
<feature type="region of interest" description="Disordered" evidence="5">
    <location>
        <begin position="1029"/>
        <end position="1133"/>
    </location>
</feature>
<evidence type="ECO:0000256" key="1">
    <source>
        <dbReference type="ARBA" id="ARBA00022723"/>
    </source>
</evidence>
<feature type="domain" description="FYVE-type" evidence="6">
    <location>
        <begin position="771"/>
        <end position="828"/>
    </location>
</feature>
<keyword evidence="2 4" id="KW-0863">Zinc-finger</keyword>
<dbReference type="InterPro" id="IPR017455">
    <property type="entry name" value="Znf_FYVE-rel"/>
</dbReference>
<dbReference type="SUPFAM" id="SSF57903">
    <property type="entry name" value="FYVE/PHD zinc finger"/>
    <property type="match status" value="1"/>
</dbReference>
<dbReference type="OrthoDB" id="660555at2759"/>
<dbReference type="GO" id="GO:0032465">
    <property type="term" value="P:regulation of cytokinesis"/>
    <property type="evidence" value="ECO:0007669"/>
    <property type="project" value="TreeGrafter"/>
</dbReference>
<evidence type="ECO:0000256" key="2">
    <source>
        <dbReference type="ARBA" id="ARBA00022771"/>
    </source>
</evidence>
<evidence type="ECO:0000256" key="5">
    <source>
        <dbReference type="SAM" id="MobiDB-lite"/>
    </source>
</evidence>
<evidence type="ECO:0000259" key="6">
    <source>
        <dbReference type="PROSITE" id="PS50178"/>
    </source>
</evidence>
<feature type="compositionally biased region" description="Basic residues" evidence="5">
    <location>
        <begin position="966"/>
        <end position="979"/>
    </location>
</feature>
<evidence type="ECO:0000313" key="8">
    <source>
        <dbReference type="Proteomes" id="UP001150569"/>
    </source>
</evidence>
<feature type="compositionally biased region" description="Low complexity" evidence="5">
    <location>
        <begin position="1050"/>
        <end position="1062"/>
    </location>
</feature>
<feature type="compositionally biased region" description="Polar residues" evidence="5">
    <location>
        <begin position="1"/>
        <end position="10"/>
    </location>
</feature>
<dbReference type="GO" id="GO:0008270">
    <property type="term" value="F:zinc ion binding"/>
    <property type="evidence" value="ECO:0007669"/>
    <property type="project" value="UniProtKB-KW"/>
</dbReference>
<dbReference type="EMBL" id="JANBPT010000869">
    <property type="protein sequence ID" value="KAJ1912031.1"/>
    <property type="molecule type" value="Genomic_DNA"/>
</dbReference>
<feature type="region of interest" description="Disordered" evidence="5">
    <location>
        <begin position="1"/>
        <end position="55"/>
    </location>
</feature>
<proteinExistence type="predicted"/>
<dbReference type="PANTHER" id="PTHR46591">
    <property type="entry name" value="ZINC FINGER FYVE DOMAIN-CONTAINING PROTEIN 26"/>
    <property type="match status" value="1"/>
</dbReference>
<feature type="region of interest" description="Disordered" evidence="5">
    <location>
        <begin position="905"/>
        <end position="930"/>
    </location>
</feature>
<dbReference type="InterPro" id="IPR028730">
    <property type="entry name" value="ZFYVE26"/>
</dbReference>
<accession>A0A9W7ZLK7</accession>
<feature type="compositionally biased region" description="Polar residues" evidence="5">
    <location>
        <begin position="672"/>
        <end position="688"/>
    </location>
</feature>
<dbReference type="InterPro" id="IPR011011">
    <property type="entry name" value="Znf_FYVE_PHD"/>
</dbReference>
<keyword evidence="3" id="KW-0862">Zinc</keyword>
<feature type="compositionally biased region" description="Low complexity" evidence="5">
    <location>
        <begin position="352"/>
        <end position="361"/>
    </location>
</feature>
<feature type="compositionally biased region" description="Low complexity" evidence="5">
    <location>
        <begin position="21"/>
        <end position="32"/>
    </location>
</feature>
<evidence type="ECO:0000256" key="4">
    <source>
        <dbReference type="PROSITE-ProRule" id="PRU00091"/>
    </source>
</evidence>
<dbReference type="SMART" id="SM00064">
    <property type="entry name" value="FYVE"/>
    <property type="match status" value="1"/>
</dbReference>
<protein>
    <recommendedName>
        <fullName evidence="6">FYVE-type domain-containing protein</fullName>
    </recommendedName>
</protein>
<evidence type="ECO:0000256" key="3">
    <source>
        <dbReference type="ARBA" id="ARBA00022833"/>
    </source>
</evidence>
<dbReference type="Gene3D" id="3.30.40.10">
    <property type="entry name" value="Zinc/RING finger domain, C3HC4 (zinc finger)"/>
    <property type="match status" value="1"/>
</dbReference>
<feature type="region of interest" description="Disordered" evidence="5">
    <location>
        <begin position="664"/>
        <end position="698"/>
    </location>
</feature>
<feature type="region of interest" description="Disordered" evidence="5">
    <location>
        <begin position="586"/>
        <end position="632"/>
    </location>
</feature>
<sequence>MAETPSSSVDGSLPAADATLAADSHSSVSAAVTDGPADEEPSPLPSEPVPRVVSPTGTELTVEAEIATSDPVVNYSNGLAPPVVERETVPAVELPLVLTPIQRTPRQPRSSLYSGLLPVRAPSLADPGRNLTTALPVNPPLSVVSSAQRSPSLSSALSQDNAAAPWPGFWLQNPKPFAATPSIKTDDVSVITNLTTRHPLPDAGQVVAPVLDDANPAAGSAFRQALRNYPLQQLPAPPGEEADPEAAAASTEEISHAIKWRRMRNRMLLQSRPVFSQLRALLELEYLFAKPKSLIATGRRLVRRGWFELIPWYPDRDSPMFDTHPSSLGTPLVTTSLALAPPSEGHGILDSPRAAVTTDTDPTAEDPPDLTEAPTLDRTPSAPPTVATTPALPILSCAPIAINPVAPSAQVSLGLDDPGLGDPVSDLMGTTGPIVSTALVASPTGTCPRAQYVLVVLMSDCLVYGYVAEGRDPPVAGTAGPQPWGVCEEAHVLPLDEVDLEPFFAGLRIYHGGEPALALSMPQGDECAAWLDAYVMAKSAHQIAEESRRVREARALRQWKFPDLARTTENEKRFWRYWRSSSVSKQPRPVRTQLTPTKRTLLPAPSGTQPPAILRPPSQSGARPPAGASTSVAALAPSPKNLHCLSALNANMERAGLRKTSVGGLRQFWTGPPSNSSTRSAASGQGSMPTAPADTPQSLASALSAAAVARGSRSPRLMMTGLGLGLPAGNDALLLDPFALTPSQPSSPNPQPAAVDLVAGGVPPFPEWVPDDAVAVCMVCQRTAFTLLVRKHHCRQCGRVICYRCSVMATARHDRVCRLCTDCFRRNCVNTFDGNTQPGTAALGAIHNDPAAPVDNDEEVRHGGASVRGGYPYVPCCGLDNARGHPGVLRLGAWPQGNASTINSTATSTLRGGPRPGPIAVAGRPVRNRSSSLGTLAERQFLASADPAFPPRSLTDDPDEYDQPSHHHHHHHDSYHHRLLGSCRPPGERPLSYQGTTVGERPGSFDAADYARLTGRGIYAYARALSPSSLSPLGSGSPLPDATAGGGPSIGTSGPLSPSSGGCQYHQHYHGRAPSTTTVTPSSSLAYTLHHHHHHLPTPSLPRSPGQLATSGARPSMSPPSTHPHHRPHPAFHLQHYPHPASSAVTLPVTATATSTSYVTYNCYPSWAATPVFGSIESTLTAISDNHSTLTNAQASAPGSGQRHLCSPYVHSDPTFLAKRRPHVTAHPSVTALNFKPEIEGPSVVAAETVGTHEGVTVPEKEPTEPCQPADIVAPDASESDIVSGPVNTEAVST</sequence>
<dbReference type="GO" id="GO:0030496">
    <property type="term" value="C:midbody"/>
    <property type="evidence" value="ECO:0007669"/>
    <property type="project" value="TreeGrafter"/>
</dbReference>